<name>A0A0J6YEQ2_COCIT</name>
<evidence type="ECO:0000313" key="1">
    <source>
        <dbReference type="EMBL" id="KMP05458.1"/>
    </source>
</evidence>
<evidence type="ECO:0000313" key="2">
    <source>
        <dbReference type="Proteomes" id="UP000054565"/>
    </source>
</evidence>
<dbReference type="Proteomes" id="UP000054565">
    <property type="component" value="Unassembled WGS sequence"/>
</dbReference>
<reference evidence="2" key="1">
    <citation type="journal article" date="2010" name="Genome Res.">
        <title>Population genomic sequencing of Coccidioides fungi reveals recent hybridization and transposon control.</title>
        <authorList>
            <person name="Neafsey D.E."/>
            <person name="Barker B.M."/>
            <person name="Sharpton T.J."/>
            <person name="Stajich J.E."/>
            <person name="Park D.J."/>
            <person name="Whiston E."/>
            <person name="Hung C.-Y."/>
            <person name="McMahan C."/>
            <person name="White J."/>
            <person name="Sykes S."/>
            <person name="Heiman D."/>
            <person name="Young S."/>
            <person name="Zeng Q."/>
            <person name="Abouelleil A."/>
            <person name="Aftuck L."/>
            <person name="Bessette D."/>
            <person name="Brown A."/>
            <person name="FitzGerald M."/>
            <person name="Lui A."/>
            <person name="Macdonald J.P."/>
            <person name="Priest M."/>
            <person name="Orbach M.J."/>
            <person name="Galgiani J.N."/>
            <person name="Kirkland T.N."/>
            <person name="Cole G.T."/>
            <person name="Birren B.W."/>
            <person name="Henn M.R."/>
            <person name="Taylor J.W."/>
            <person name="Rounsley S.D."/>
        </authorList>
    </citation>
    <scope>NUCLEOTIDE SEQUENCE [LARGE SCALE GENOMIC DNA]</scope>
    <source>
        <strain evidence="2">RMSCC 2394</strain>
    </source>
</reference>
<proteinExistence type="predicted"/>
<dbReference type="AlphaFoldDB" id="A0A0J6YEQ2"/>
<dbReference type="EMBL" id="DS028095">
    <property type="protein sequence ID" value="KMP05458.1"/>
    <property type="molecule type" value="Genomic_DNA"/>
</dbReference>
<protein>
    <submittedName>
        <fullName evidence="1">Uncharacterized protein</fullName>
    </submittedName>
</protein>
<sequence>MKCIIPNRLSFISTGLPGTVSSLRLPIAHPYHFHPFEGSTSPDPSRLFPFVPPSSVPVRRTKFGLTTTCCGIGVLPQNTTTERFLHRPRSRIISVAFLPCPPSDPVCIRPPLGANSSPSIPQDPRSYPKFYFNYWILSRHPQSVTSIFVIPNESRALRQYLYFFAGSLLAPVI</sequence>
<accession>A0A0J6YEQ2</accession>
<organism evidence="1 2">
    <name type="scientific">Coccidioides immitis RMSCC 2394</name>
    <dbReference type="NCBI Taxonomy" id="404692"/>
    <lineage>
        <taxon>Eukaryota</taxon>
        <taxon>Fungi</taxon>
        <taxon>Dikarya</taxon>
        <taxon>Ascomycota</taxon>
        <taxon>Pezizomycotina</taxon>
        <taxon>Eurotiomycetes</taxon>
        <taxon>Eurotiomycetidae</taxon>
        <taxon>Onygenales</taxon>
        <taxon>Onygenaceae</taxon>
        <taxon>Coccidioides</taxon>
    </lineage>
</organism>
<gene>
    <name evidence="1" type="ORF">CIRG_05139</name>
</gene>